<protein>
    <submittedName>
        <fullName evidence="8">Ribonucleoside-triphosphate reductase class III catalytic subunit</fullName>
    </submittedName>
</protein>
<dbReference type="PROSITE" id="PS51149">
    <property type="entry name" value="GLY_RADICAL_2"/>
    <property type="match status" value="1"/>
</dbReference>
<name>A0A315Z9R3_SEDFL</name>
<dbReference type="RefSeq" id="WP_109619160.1">
    <property type="nucleotide sequence ID" value="NZ_QGDO01000003.1"/>
</dbReference>
<evidence type="ECO:0000256" key="2">
    <source>
        <dbReference type="ARBA" id="ARBA00022818"/>
    </source>
</evidence>
<dbReference type="OrthoDB" id="9804622at2"/>
<evidence type="ECO:0000256" key="4">
    <source>
        <dbReference type="PROSITE-ProRule" id="PRU00492"/>
    </source>
</evidence>
<dbReference type="EMBL" id="QGDO01000003">
    <property type="protein sequence ID" value="PWJ42315.1"/>
    <property type="molecule type" value="Genomic_DNA"/>
</dbReference>
<comment type="caution">
    <text evidence="8">The sequence shown here is derived from an EMBL/GenBank/DDBJ whole genome shotgun (WGS) entry which is preliminary data.</text>
</comment>
<evidence type="ECO:0000313" key="8">
    <source>
        <dbReference type="EMBL" id="PWJ42315.1"/>
    </source>
</evidence>
<dbReference type="InterPro" id="IPR005144">
    <property type="entry name" value="ATP-cone_dom"/>
</dbReference>
<dbReference type="Proteomes" id="UP000245535">
    <property type="component" value="Unassembled WGS sequence"/>
</dbReference>
<feature type="domain" description="Glycine radical" evidence="6">
    <location>
        <begin position="609"/>
        <end position="730"/>
    </location>
</feature>
<dbReference type="InterPro" id="IPR012833">
    <property type="entry name" value="NrdD"/>
</dbReference>
<reference evidence="8 9" key="1">
    <citation type="submission" date="2018-03" db="EMBL/GenBank/DDBJ databases">
        <title>Genomic Encyclopedia of Archaeal and Bacterial Type Strains, Phase II (KMG-II): from individual species to whole genera.</title>
        <authorList>
            <person name="Goeker M."/>
        </authorList>
    </citation>
    <scope>NUCLEOTIDE SEQUENCE [LARGE SCALE GENOMIC DNA]</scope>
    <source>
        <strain evidence="8 9">DSM 28229</strain>
    </source>
</reference>
<dbReference type="GO" id="GO:0031250">
    <property type="term" value="C:anaerobic ribonucleoside-triphosphate reductase complex"/>
    <property type="evidence" value="ECO:0007669"/>
    <property type="project" value="TreeGrafter"/>
</dbReference>
<dbReference type="PROSITE" id="PS51161">
    <property type="entry name" value="ATP_CONE"/>
    <property type="match status" value="1"/>
</dbReference>
<evidence type="ECO:0000256" key="1">
    <source>
        <dbReference type="ARBA" id="ARBA00022741"/>
    </source>
</evidence>
<keyword evidence="3 4" id="KW-0067">ATP-binding</keyword>
<dbReference type="NCBIfam" id="TIGR02487">
    <property type="entry name" value="NrdD"/>
    <property type="match status" value="1"/>
</dbReference>
<dbReference type="GO" id="GO:0008998">
    <property type="term" value="F:ribonucleoside-triphosphate reductase (thioredoxin) activity"/>
    <property type="evidence" value="ECO:0007669"/>
    <property type="project" value="InterPro"/>
</dbReference>
<evidence type="ECO:0000256" key="5">
    <source>
        <dbReference type="PROSITE-ProRule" id="PRU00493"/>
    </source>
</evidence>
<sequence>MKKVEKRNGQTVAFLTSKIVKAIKLAMVSSDQESPEAAQQIAKEIKAETNDLTSIYEIEKMVENKLMNYGLYDTARQYIGYRHMRAEERARDTELMQRVRDIITLKNIENENANMNEYVFTAKLTRIANETSAKYARNNLLRESVLEAFDNNDIYIHDFNSYSTGMHNCMFVDLHDILTRGFETTNGTVRTPKTIRAAMQLVAVIFQCQSNQQFGGIASNKFDYDLAPFVAMSFSKHFKEAFKWGIEEGAIEAINKDIIRLENEELQSNYPKAYKYALDMTEEETFQSAEALIHNLNTLESRAGNQLPFTSINYGTDVSPEGRLIMKSMLHARIQGVGVDQTTPIFPISVFKIKKGVNDVAGTPNYDLKLLAIESATKRIYPNFVNCDAEAFEPQTPDEEPATMGCRTRLSSNRHGSNGKSGRGNISPVTINLTKLGIDYGVALGDRKEADLEGFWEGLDNVLDITVQALLDRYEWQAKQFAKSAPFMYRNKVWKGRELNDDETVGEILKSGSLAIGFLGLSNMLVAMFGKHHAQDQKVWDFGYKVVNHIYKFAQEASEEHDMNFGCYATPAESLCHKQLKLTRNQYGIIKGVTDRDYLNNSFHVPVYHDISIKEKIDTEAPFHKICTGGSITYVELDGNARNNTKAVEKIVDYAMSQGIYYFALNHPIDSCSNCGYEGIIGEECPKCGSKDGDVYIKRLRRVTGYITGDYNKYFNDGKHSEVNDRVKHS</sequence>
<dbReference type="NCBIfam" id="NF005497">
    <property type="entry name" value="PRK07111.1"/>
    <property type="match status" value="1"/>
</dbReference>
<dbReference type="SUPFAM" id="SSF51998">
    <property type="entry name" value="PFL-like glycyl radical enzymes"/>
    <property type="match status" value="1"/>
</dbReference>
<evidence type="ECO:0000256" key="3">
    <source>
        <dbReference type="ARBA" id="ARBA00022840"/>
    </source>
</evidence>
<keyword evidence="2 5" id="KW-0556">Organic radical</keyword>
<feature type="modified residue" description="Glycine radical" evidence="5">
    <location>
        <position position="705"/>
    </location>
</feature>
<keyword evidence="9" id="KW-1185">Reference proteome</keyword>
<dbReference type="PANTHER" id="PTHR21075:SF0">
    <property type="entry name" value="ANAEROBIC RIBONUCLEOSIDE-TRIPHOSPHATE REDUCTASE"/>
    <property type="match status" value="1"/>
</dbReference>
<organism evidence="8 9">
    <name type="scientific">Sediminitomix flava</name>
    <dbReference type="NCBI Taxonomy" id="379075"/>
    <lineage>
        <taxon>Bacteria</taxon>
        <taxon>Pseudomonadati</taxon>
        <taxon>Bacteroidota</taxon>
        <taxon>Cytophagia</taxon>
        <taxon>Cytophagales</taxon>
        <taxon>Flammeovirgaceae</taxon>
        <taxon>Sediminitomix</taxon>
    </lineage>
</organism>
<dbReference type="InterPro" id="IPR001150">
    <property type="entry name" value="Gly_radical"/>
</dbReference>
<evidence type="ECO:0000259" key="7">
    <source>
        <dbReference type="PROSITE" id="PS51161"/>
    </source>
</evidence>
<keyword evidence="1 4" id="KW-0547">Nucleotide-binding</keyword>
<evidence type="ECO:0000313" key="9">
    <source>
        <dbReference type="Proteomes" id="UP000245535"/>
    </source>
</evidence>
<dbReference type="AlphaFoldDB" id="A0A315Z9R3"/>
<dbReference type="Gene3D" id="3.20.70.20">
    <property type="match status" value="1"/>
</dbReference>
<gene>
    <name evidence="8" type="ORF">BC781_103567</name>
</gene>
<evidence type="ECO:0000259" key="6">
    <source>
        <dbReference type="PROSITE" id="PS51149"/>
    </source>
</evidence>
<dbReference type="Pfam" id="PF03477">
    <property type="entry name" value="ATP-cone"/>
    <property type="match status" value="1"/>
</dbReference>
<dbReference type="PANTHER" id="PTHR21075">
    <property type="entry name" value="ANAEROBIC RIBONUCLEOSIDE-TRIPHOSPHATE REDUCTASE"/>
    <property type="match status" value="1"/>
</dbReference>
<dbReference type="GO" id="GO:0006260">
    <property type="term" value="P:DNA replication"/>
    <property type="evidence" value="ECO:0007669"/>
    <property type="project" value="InterPro"/>
</dbReference>
<dbReference type="Pfam" id="PF13597">
    <property type="entry name" value="NRDD"/>
    <property type="match status" value="1"/>
</dbReference>
<dbReference type="GO" id="GO:0005524">
    <property type="term" value="F:ATP binding"/>
    <property type="evidence" value="ECO:0007669"/>
    <property type="project" value="UniProtKB-UniRule"/>
</dbReference>
<dbReference type="GO" id="GO:0009265">
    <property type="term" value="P:2'-deoxyribonucleotide biosynthetic process"/>
    <property type="evidence" value="ECO:0007669"/>
    <property type="project" value="TreeGrafter"/>
</dbReference>
<proteinExistence type="predicted"/>
<accession>A0A315Z9R3</accession>
<feature type="domain" description="ATP-cone" evidence="7">
    <location>
        <begin position="2"/>
        <end position="89"/>
    </location>
</feature>
<dbReference type="GO" id="GO:0004748">
    <property type="term" value="F:ribonucleoside-diphosphate reductase activity, thioredoxin disulfide as acceptor"/>
    <property type="evidence" value="ECO:0007669"/>
    <property type="project" value="TreeGrafter"/>
</dbReference>